<organism evidence="12 13">
    <name type="scientific">Amanita thiersii Skay4041</name>
    <dbReference type="NCBI Taxonomy" id="703135"/>
    <lineage>
        <taxon>Eukaryota</taxon>
        <taxon>Fungi</taxon>
        <taxon>Dikarya</taxon>
        <taxon>Basidiomycota</taxon>
        <taxon>Agaricomycotina</taxon>
        <taxon>Agaricomycetes</taxon>
        <taxon>Agaricomycetidae</taxon>
        <taxon>Agaricales</taxon>
        <taxon>Pluteineae</taxon>
        <taxon>Amanitaceae</taxon>
        <taxon>Amanita</taxon>
    </lineage>
</organism>
<comment type="subcellular location">
    <subcellularLocation>
        <location evidence="1">Nucleus</location>
    </subcellularLocation>
</comment>
<dbReference type="EMBL" id="KZ302005">
    <property type="protein sequence ID" value="PFH50374.1"/>
    <property type="molecule type" value="Genomic_DNA"/>
</dbReference>
<dbReference type="GO" id="GO:0006281">
    <property type="term" value="P:DNA repair"/>
    <property type="evidence" value="ECO:0007669"/>
    <property type="project" value="UniProtKB-KW"/>
</dbReference>
<feature type="compositionally biased region" description="Polar residues" evidence="11">
    <location>
        <begin position="36"/>
        <end position="64"/>
    </location>
</feature>
<comment type="similarity">
    <text evidence="2">Belongs to the tyrosyl-DNA phosphodiesterase family.</text>
</comment>
<keyword evidence="3" id="KW-0540">Nuclease</keyword>
<dbReference type="PANTHER" id="PTHR12415:SF0">
    <property type="entry name" value="TYROSYL-DNA PHOSPHODIESTERASE 1"/>
    <property type="match status" value="1"/>
</dbReference>
<feature type="region of interest" description="Disordered" evidence="11">
    <location>
        <begin position="1"/>
        <end position="137"/>
    </location>
</feature>
<keyword evidence="8" id="KW-0539">Nucleus</keyword>
<gene>
    <name evidence="12" type="ORF">AMATHDRAFT_145281</name>
</gene>
<dbReference type="Proteomes" id="UP000242287">
    <property type="component" value="Unassembled WGS sequence"/>
</dbReference>
<evidence type="ECO:0000256" key="10">
    <source>
        <dbReference type="PIRSR" id="PIRSR610347-2"/>
    </source>
</evidence>
<dbReference type="OrthoDB" id="47785at2759"/>
<evidence type="ECO:0000256" key="6">
    <source>
        <dbReference type="ARBA" id="ARBA00022839"/>
    </source>
</evidence>
<keyword evidence="4" id="KW-0227">DNA damage</keyword>
<evidence type="ECO:0000313" key="13">
    <source>
        <dbReference type="Proteomes" id="UP000242287"/>
    </source>
</evidence>
<evidence type="ECO:0000256" key="4">
    <source>
        <dbReference type="ARBA" id="ARBA00022763"/>
    </source>
</evidence>
<keyword evidence="6" id="KW-0269">Exonuclease</keyword>
<dbReference type="CDD" id="cd09122">
    <property type="entry name" value="PLDc_Tdp1_1"/>
    <property type="match status" value="1"/>
</dbReference>
<feature type="binding site" evidence="10">
    <location>
        <position position="242"/>
    </location>
    <ligand>
        <name>substrate</name>
    </ligand>
</feature>
<dbReference type="GO" id="GO:0003697">
    <property type="term" value="F:single-stranded DNA binding"/>
    <property type="evidence" value="ECO:0007669"/>
    <property type="project" value="TreeGrafter"/>
</dbReference>
<feature type="active site" description="Nucleophile" evidence="9">
    <location>
        <position position="240"/>
    </location>
</feature>
<evidence type="ECO:0000256" key="1">
    <source>
        <dbReference type="ARBA" id="ARBA00004123"/>
    </source>
</evidence>
<keyword evidence="13" id="KW-1185">Reference proteome</keyword>
<evidence type="ECO:0000256" key="5">
    <source>
        <dbReference type="ARBA" id="ARBA00022801"/>
    </source>
</evidence>
<dbReference type="STRING" id="703135.A0A2A9NM32"/>
<evidence type="ECO:0000256" key="2">
    <source>
        <dbReference type="ARBA" id="ARBA00010205"/>
    </source>
</evidence>
<accession>A0A2A9NM32</accession>
<feature type="active site" description="Proton donor/acceptor" evidence="9">
    <location>
        <position position="477"/>
    </location>
</feature>
<dbReference type="GO" id="GO:0003690">
    <property type="term" value="F:double-stranded DNA binding"/>
    <property type="evidence" value="ECO:0007669"/>
    <property type="project" value="TreeGrafter"/>
</dbReference>
<evidence type="ECO:0000256" key="9">
    <source>
        <dbReference type="PIRSR" id="PIRSR610347-1"/>
    </source>
</evidence>
<dbReference type="GO" id="GO:0017005">
    <property type="term" value="F:3'-tyrosyl-DNA phosphodiesterase activity"/>
    <property type="evidence" value="ECO:0007669"/>
    <property type="project" value="TreeGrafter"/>
</dbReference>
<evidence type="ECO:0008006" key="14">
    <source>
        <dbReference type="Google" id="ProtNLM"/>
    </source>
</evidence>
<dbReference type="InterPro" id="IPR010347">
    <property type="entry name" value="Tdp1"/>
</dbReference>
<dbReference type="PANTHER" id="PTHR12415">
    <property type="entry name" value="TYROSYL-DNA PHOSPHODIESTERASE 1"/>
    <property type="match status" value="1"/>
</dbReference>
<proteinExistence type="inferred from homology"/>
<evidence type="ECO:0000256" key="8">
    <source>
        <dbReference type="ARBA" id="ARBA00023242"/>
    </source>
</evidence>
<evidence type="ECO:0000256" key="7">
    <source>
        <dbReference type="ARBA" id="ARBA00023204"/>
    </source>
</evidence>
<evidence type="ECO:0000256" key="3">
    <source>
        <dbReference type="ARBA" id="ARBA00022722"/>
    </source>
</evidence>
<keyword evidence="5" id="KW-0378">Hydrolase</keyword>
<dbReference type="Pfam" id="PF06087">
    <property type="entry name" value="Tyr-DNA_phospho"/>
    <property type="match status" value="1"/>
</dbReference>
<keyword evidence="7" id="KW-0234">DNA repair</keyword>
<feature type="binding site" evidence="10">
    <location>
        <position position="479"/>
    </location>
    <ligand>
        <name>substrate</name>
    </ligand>
</feature>
<protein>
    <recommendedName>
        <fullName evidence="14">Phospholipase D/nuclease</fullName>
    </recommendedName>
</protein>
<evidence type="ECO:0000313" key="12">
    <source>
        <dbReference type="EMBL" id="PFH50374.1"/>
    </source>
</evidence>
<dbReference type="GO" id="GO:0005634">
    <property type="term" value="C:nucleus"/>
    <property type="evidence" value="ECO:0007669"/>
    <property type="project" value="UniProtKB-SubCell"/>
</dbReference>
<dbReference type="GO" id="GO:0004527">
    <property type="term" value="F:exonuclease activity"/>
    <property type="evidence" value="ECO:0007669"/>
    <property type="project" value="UniProtKB-KW"/>
</dbReference>
<dbReference type="Gene3D" id="3.30.870.10">
    <property type="entry name" value="Endonuclease Chain A"/>
    <property type="match status" value="2"/>
</dbReference>
<evidence type="ECO:0000256" key="11">
    <source>
        <dbReference type="SAM" id="MobiDB-lite"/>
    </source>
</evidence>
<name>A0A2A9NM32_9AGAR</name>
<sequence length="592" mass="66973">MASRPHDVVDLVSDDDTPTDGVSEAGLNHAIPNFSAKASTSKISSVHVPAQSSSNKSDNPTISAFLSERAQLERERRERQKRLRGQAGLDDSGNESDEPPAKRQQTSFSLRPYSDDVSDSSIPPANSIRPSPLPQVTNPEEKLFWDGELRQTATQHAEPRKDGRPTFRLTEILGKKSDLSFAILSSYSLDWAWIYQFFDPALPVIMVAQPDETGEAALKYVFPNWIKAAPRLPAGRGCMHMKFMLLFYKGGRLRVVVSTANLIAYDWRDMENSIWLQDVPLRSSPIPHDPKAPDDFPTVLQRMLYAVNVQPALATMSIDDLRRRWDWSKIKVHLVPSIAGKHQGWPNVIKTGHPSLMMAVRTMGLRTGKGRSAKELMLECQGSSLGFYTTQWMNEFHWSARGESAEDWLDEPKNRREKLPYPPIKIIFPSKKTVQESALGEPGGGTIFCRRRQWAAKNFPREKFHDSKSKGGPVLMHAKRIIALMRERSLSTRSGWQEESETEDDEIQVIESAVGWAYVGSHNFTNAAWGTLSGSGFDPVLNIYNYELGVVFPLKDVQQVEQVACWERPPRKYNSRDEPWIQEESIYHQQVE</sequence>
<dbReference type="CDD" id="cd09123">
    <property type="entry name" value="PLDc_Tdp1_2"/>
    <property type="match status" value="1"/>
</dbReference>
<reference evidence="12 13" key="1">
    <citation type="submission" date="2014-02" db="EMBL/GenBank/DDBJ databases">
        <title>Transposable element dynamics among asymbiotic and ectomycorrhizal Amanita fungi.</title>
        <authorList>
            <consortium name="DOE Joint Genome Institute"/>
            <person name="Hess J."/>
            <person name="Skrede I."/>
            <person name="Wolfe B."/>
            <person name="LaButti K."/>
            <person name="Ohm R.A."/>
            <person name="Grigoriev I.V."/>
            <person name="Pringle A."/>
        </authorList>
    </citation>
    <scope>NUCLEOTIDE SEQUENCE [LARGE SCALE GENOMIC DNA]</scope>
    <source>
        <strain evidence="12 13">SKay4041</strain>
    </source>
</reference>
<dbReference type="AlphaFoldDB" id="A0A2A9NM32"/>
<dbReference type="SUPFAM" id="SSF56024">
    <property type="entry name" value="Phospholipase D/nuclease"/>
    <property type="match status" value="2"/>
</dbReference>